<keyword evidence="3" id="KW-1185">Reference proteome</keyword>
<accession>A0ABX1ZJL7</accession>
<keyword evidence="1" id="KW-1133">Transmembrane helix</keyword>
<organism evidence="2 3">
    <name type="scientific">Paenibacillus planticolens</name>
    <dbReference type="NCBI Taxonomy" id="2654976"/>
    <lineage>
        <taxon>Bacteria</taxon>
        <taxon>Bacillati</taxon>
        <taxon>Bacillota</taxon>
        <taxon>Bacilli</taxon>
        <taxon>Bacillales</taxon>
        <taxon>Paenibacillaceae</taxon>
        <taxon>Paenibacillus</taxon>
    </lineage>
</organism>
<dbReference type="Proteomes" id="UP000618579">
    <property type="component" value="Unassembled WGS sequence"/>
</dbReference>
<name>A0ABX1ZJL7_9BACL</name>
<dbReference type="EMBL" id="WHNZ01000017">
    <property type="protein sequence ID" value="NOV00287.1"/>
    <property type="molecule type" value="Genomic_DNA"/>
</dbReference>
<reference evidence="2 3" key="1">
    <citation type="submission" date="2019-10" db="EMBL/GenBank/DDBJ databases">
        <title>Description of Paenibacillus pedi sp. nov.</title>
        <authorList>
            <person name="Carlier A."/>
            <person name="Qi S."/>
        </authorList>
    </citation>
    <scope>NUCLEOTIDE SEQUENCE [LARGE SCALE GENOMIC DNA]</scope>
    <source>
        <strain evidence="2 3">LMG 31457</strain>
    </source>
</reference>
<feature type="transmembrane region" description="Helical" evidence="1">
    <location>
        <begin position="34"/>
        <end position="55"/>
    </location>
</feature>
<keyword evidence="1" id="KW-0472">Membrane</keyword>
<keyword evidence="1" id="KW-0812">Transmembrane</keyword>
<gene>
    <name evidence="2" type="ORF">GC097_09700</name>
</gene>
<sequence length="60" mass="7000">MDDKEIQELKERLIRVETKVDMMINNSDVNERPFWVNFAIGFVVVFGVVILLGIIGMNFR</sequence>
<evidence type="ECO:0000256" key="1">
    <source>
        <dbReference type="SAM" id="Phobius"/>
    </source>
</evidence>
<evidence type="ECO:0000313" key="3">
    <source>
        <dbReference type="Proteomes" id="UP000618579"/>
    </source>
</evidence>
<dbReference type="RefSeq" id="WP_171683143.1">
    <property type="nucleotide sequence ID" value="NZ_WHNZ01000017.1"/>
</dbReference>
<proteinExistence type="predicted"/>
<evidence type="ECO:0008006" key="4">
    <source>
        <dbReference type="Google" id="ProtNLM"/>
    </source>
</evidence>
<comment type="caution">
    <text evidence="2">The sequence shown here is derived from an EMBL/GenBank/DDBJ whole genome shotgun (WGS) entry which is preliminary data.</text>
</comment>
<evidence type="ECO:0000313" key="2">
    <source>
        <dbReference type="EMBL" id="NOV00287.1"/>
    </source>
</evidence>
<protein>
    <recommendedName>
        <fullName evidence="4">Hemolysin XhlA</fullName>
    </recommendedName>
</protein>